<dbReference type="RefSeq" id="WP_063097890.1">
    <property type="nucleotide sequence ID" value="NZ_CP015145.1"/>
</dbReference>
<protein>
    <recommendedName>
        <fullName evidence="4">DUF1003 domain-containing protein</fullName>
    </recommendedName>
</protein>
<accession>A0AB33B883</accession>
<keyword evidence="1" id="KW-1133">Transmembrane helix</keyword>
<dbReference type="EMBL" id="CP015145">
    <property type="protein sequence ID" value="AMX17733.1"/>
    <property type="molecule type" value="Genomic_DNA"/>
</dbReference>
<evidence type="ECO:0000256" key="1">
    <source>
        <dbReference type="SAM" id="Phobius"/>
    </source>
</evidence>
<evidence type="ECO:0000313" key="3">
    <source>
        <dbReference type="Proteomes" id="UP000076152"/>
    </source>
</evidence>
<reference evidence="2 3" key="1">
    <citation type="submission" date="2016-04" db="EMBL/GenBank/DDBJ databases">
        <title>Complete genome sequencing of OXA-72 bearing Acinetobacter pittii strain IEC338SC.</title>
        <authorList>
            <person name="Brasiliense D.M."/>
            <person name="Lima K.V."/>
            <person name="Souza C.O."/>
            <person name="Dutra L.G."/>
            <person name="Mamizuka E.M."/>
            <person name="Perez-Chaparro P.J."/>
            <person name="McCulloch J.A."/>
        </authorList>
    </citation>
    <scope>NUCLEOTIDE SEQUENCE [LARGE SCALE GENOMIC DNA]</scope>
    <source>
        <strain evidence="2 3">IEC338SC</strain>
    </source>
</reference>
<feature type="transmembrane region" description="Helical" evidence="1">
    <location>
        <begin position="29"/>
        <end position="48"/>
    </location>
</feature>
<proteinExistence type="predicted"/>
<evidence type="ECO:0008006" key="4">
    <source>
        <dbReference type="Google" id="ProtNLM"/>
    </source>
</evidence>
<gene>
    <name evidence="2" type="ORF">IEC338SC_0554</name>
</gene>
<dbReference type="Proteomes" id="UP000076152">
    <property type="component" value="Chromosome"/>
</dbReference>
<name>A0AB33B883_ACIPI</name>
<sequence>MTEKVDLYSKFISQGLDVLFTKYPTRTGLGIILGSVLSFITNLFRPFLEKIESIDFNTAPWWGWLSIGLIIMHIPTIISVFQQNSIGNDRVDQALELIEKGNFSKNERRQHYRNLIEKVTVDLALSQNISREVQKIEKELHRNSENQE</sequence>
<keyword evidence="1" id="KW-0472">Membrane</keyword>
<feature type="transmembrane region" description="Helical" evidence="1">
    <location>
        <begin position="60"/>
        <end position="81"/>
    </location>
</feature>
<dbReference type="AlphaFoldDB" id="A0AB33B883"/>
<keyword evidence="1" id="KW-0812">Transmembrane</keyword>
<evidence type="ECO:0000313" key="2">
    <source>
        <dbReference type="EMBL" id="AMX17733.1"/>
    </source>
</evidence>
<organism evidence="2 3">
    <name type="scientific">Acinetobacter pittii</name>
    <name type="common">Acinetobacter genomosp. 3</name>
    <dbReference type="NCBI Taxonomy" id="48296"/>
    <lineage>
        <taxon>Bacteria</taxon>
        <taxon>Pseudomonadati</taxon>
        <taxon>Pseudomonadota</taxon>
        <taxon>Gammaproteobacteria</taxon>
        <taxon>Moraxellales</taxon>
        <taxon>Moraxellaceae</taxon>
        <taxon>Acinetobacter</taxon>
        <taxon>Acinetobacter calcoaceticus/baumannii complex</taxon>
    </lineage>
</organism>